<keyword evidence="4 5" id="KW-0408">Iron</keyword>
<dbReference type="PANTHER" id="PTHR10543:SF89">
    <property type="entry name" value="CAROTENOID 9,10(9',10')-CLEAVAGE DIOXYGENASE 1"/>
    <property type="match status" value="1"/>
</dbReference>
<protein>
    <recommendedName>
        <fullName evidence="6">Dioxygenase</fullName>
        <ecNumber evidence="6">1.13.11.-</ecNumber>
    </recommendedName>
</protein>
<comment type="similarity">
    <text evidence="1 6">Belongs to the carotenoid oxygenase family.</text>
</comment>
<sequence>MAVLARDPDPGHAPGDEPLPVVGELPEGLHGCLLQAATHPLAAGPGVPHGHAGPHVFHGIRLEGGVARWHRAALPVRRHRPFGPVPALAPTVWAPDAAGGDEPAYITLARPVRTAGSAEWHTVAAYPGLGHAEHLVAGPDGGVLRARPFALDGAPLMHAVALTRRYVVVLDLPVVHHRAAALVGARFPYAWRPGRPARIGLLPRDPGEDAEPRWFPIEPCYVFDVVNAYDDGGTVVLDAVRHARAFDDPDPGAVPPPRVHRWTLDLDTGAVADRAIPQAGRTAVVDERVFGHRHRYLFGLTGGAADVRLCRHDLRTGATTVRGLGGGPVSRPLFVPDAGRAAEGAGWVVVLTEDPARRRGHLLAFDALDIAGPPRAVVRLPLGLPVTRRAVWLPGHPTPVPGPDRETSADRRPAPRRAPAEGEGPWIR</sequence>
<feature type="region of interest" description="Disordered" evidence="7">
    <location>
        <begin position="1"/>
        <end position="21"/>
    </location>
</feature>
<dbReference type="GO" id="GO:0046872">
    <property type="term" value="F:metal ion binding"/>
    <property type="evidence" value="ECO:0007669"/>
    <property type="project" value="UniProtKB-KW"/>
</dbReference>
<feature type="binding site" evidence="5">
    <location>
        <position position="158"/>
    </location>
    <ligand>
        <name>Fe cation</name>
        <dbReference type="ChEBI" id="CHEBI:24875"/>
        <note>catalytic</note>
    </ligand>
</feature>
<reference evidence="8 9" key="1">
    <citation type="submission" date="2020-08" db="EMBL/GenBank/DDBJ databases">
        <title>Sequencing the genomes of 1000 actinobacteria strains.</title>
        <authorList>
            <person name="Klenk H.-P."/>
        </authorList>
    </citation>
    <scope>NUCLEOTIDE SEQUENCE [LARGE SCALE GENOMIC DNA]</scope>
    <source>
        <strain evidence="8 9">DSM 45823</strain>
    </source>
</reference>
<evidence type="ECO:0000313" key="9">
    <source>
        <dbReference type="Proteomes" id="UP000539313"/>
    </source>
</evidence>
<comment type="cofactor">
    <cofactor evidence="5 6">
        <name>Fe(2+)</name>
        <dbReference type="ChEBI" id="CHEBI:29033"/>
    </cofactor>
    <text evidence="5 6">Binds 1 Fe(2+) ion per subunit.</text>
</comment>
<dbReference type="InterPro" id="IPR004294">
    <property type="entry name" value="Carotenoid_Oase"/>
</dbReference>
<evidence type="ECO:0000256" key="3">
    <source>
        <dbReference type="ARBA" id="ARBA00023002"/>
    </source>
</evidence>
<gene>
    <name evidence="8" type="ORF">HNR21_004480</name>
</gene>
<accession>A0A7W3N147</accession>
<evidence type="ECO:0000313" key="8">
    <source>
        <dbReference type="EMBL" id="MBA9005598.1"/>
    </source>
</evidence>
<comment type="caution">
    <text evidence="8">The sequence shown here is derived from an EMBL/GenBank/DDBJ whole genome shotgun (WGS) entry which is preliminary data.</text>
</comment>
<keyword evidence="2 5" id="KW-0479">Metal-binding</keyword>
<name>A0A7W3N147_9ACTN</name>
<dbReference type="Pfam" id="PF03055">
    <property type="entry name" value="RPE65"/>
    <property type="match status" value="1"/>
</dbReference>
<feature type="compositionally biased region" description="Basic and acidic residues" evidence="7">
    <location>
        <begin position="1"/>
        <end position="10"/>
    </location>
</feature>
<evidence type="ECO:0000256" key="4">
    <source>
        <dbReference type="ARBA" id="ARBA00023004"/>
    </source>
</evidence>
<dbReference type="EMBL" id="JACJII010000001">
    <property type="protein sequence ID" value="MBA9005598.1"/>
    <property type="molecule type" value="Genomic_DNA"/>
</dbReference>
<keyword evidence="6 8" id="KW-0223">Dioxygenase</keyword>
<dbReference type="AlphaFoldDB" id="A0A7W3N147"/>
<evidence type="ECO:0000256" key="7">
    <source>
        <dbReference type="SAM" id="MobiDB-lite"/>
    </source>
</evidence>
<proteinExistence type="inferred from homology"/>
<organism evidence="8 9">
    <name type="scientific">Thermomonospora cellulosilytica</name>
    <dbReference type="NCBI Taxonomy" id="1411118"/>
    <lineage>
        <taxon>Bacteria</taxon>
        <taxon>Bacillati</taxon>
        <taxon>Actinomycetota</taxon>
        <taxon>Actinomycetes</taxon>
        <taxon>Streptosporangiales</taxon>
        <taxon>Thermomonosporaceae</taxon>
        <taxon>Thermomonospora</taxon>
    </lineage>
</organism>
<keyword evidence="9" id="KW-1185">Reference proteome</keyword>
<dbReference type="GO" id="GO:0010436">
    <property type="term" value="F:carotenoid dioxygenase activity"/>
    <property type="evidence" value="ECO:0007669"/>
    <property type="project" value="TreeGrafter"/>
</dbReference>
<feature type="region of interest" description="Disordered" evidence="7">
    <location>
        <begin position="393"/>
        <end position="428"/>
    </location>
</feature>
<dbReference type="Proteomes" id="UP000539313">
    <property type="component" value="Unassembled WGS sequence"/>
</dbReference>
<evidence type="ECO:0000256" key="1">
    <source>
        <dbReference type="ARBA" id="ARBA00006787"/>
    </source>
</evidence>
<feature type="compositionally biased region" description="Basic and acidic residues" evidence="7">
    <location>
        <begin position="403"/>
        <end position="413"/>
    </location>
</feature>
<dbReference type="GO" id="GO:0016121">
    <property type="term" value="P:carotene catabolic process"/>
    <property type="evidence" value="ECO:0007669"/>
    <property type="project" value="TreeGrafter"/>
</dbReference>
<evidence type="ECO:0000256" key="2">
    <source>
        <dbReference type="ARBA" id="ARBA00022723"/>
    </source>
</evidence>
<evidence type="ECO:0000256" key="5">
    <source>
        <dbReference type="PIRSR" id="PIRSR604294-1"/>
    </source>
</evidence>
<dbReference type="PANTHER" id="PTHR10543">
    <property type="entry name" value="BETA-CAROTENE DIOXYGENASE"/>
    <property type="match status" value="1"/>
</dbReference>
<keyword evidence="3 6" id="KW-0560">Oxidoreductase</keyword>
<dbReference type="EC" id="1.13.11.-" evidence="6"/>
<evidence type="ECO:0000256" key="6">
    <source>
        <dbReference type="RuleBase" id="RU364048"/>
    </source>
</evidence>
<dbReference type="RefSeq" id="WP_182706739.1">
    <property type="nucleotide sequence ID" value="NZ_JACJII010000001.1"/>
</dbReference>